<evidence type="ECO:0000313" key="2">
    <source>
        <dbReference type="EMBL" id="MDJ1178139.1"/>
    </source>
</evidence>
<evidence type="ECO:0000313" key="3">
    <source>
        <dbReference type="Proteomes" id="UP001231370"/>
    </source>
</evidence>
<protein>
    <submittedName>
        <fullName evidence="2">Uncharacterized protein</fullName>
    </submittedName>
</protein>
<organism evidence="2 3">
    <name type="scientific">Roseofilum halophilum BLCC-M91</name>
    <dbReference type="NCBI Taxonomy" id="3022259"/>
    <lineage>
        <taxon>Bacteria</taxon>
        <taxon>Bacillati</taxon>
        <taxon>Cyanobacteriota</taxon>
        <taxon>Cyanophyceae</taxon>
        <taxon>Desertifilales</taxon>
        <taxon>Desertifilaceae</taxon>
        <taxon>Roseofilum</taxon>
        <taxon>Roseofilum halophilum</taxon>
    </lineage>
</organism>
<feature type="compositionally biased region" description="Polar residues" evidence="1">
    <location>
        <begin position="93"/>
        <end position="117"/>
    </location>
</feature>
<dbReference type="RefSeq" id="WP_283761461.1">
    <property type="nucleotide sequence ID" value="NZ_JAQPOK010000036.1"/>
</dbReference>
<gene>
    <name evidence="2" type="ORF">PJF56_04610</name>
</gene>
<dbReference type="EMBL" id="JAQPOK010000036">
    <property type="protein sequence ID" value="MDJ1178139.1"/>
    <property type="molecule type" value="Genomic_DNA"/>
</dbReference>
<proteinExistence type="predicted"/>
<dbReference type="Proteomes" id="UP001231370">
    <property type="component" value="Unassembled WGS sequence"/>
</dbReference>
<accession>A0ABT7BG35</accession>
<sequence>MDNRSANILRSFLYALAKAQNPIPAQFMSDYREIAKQLPDKDAILKLKPKEDNPLYADYKEGMYQLQNSGETERNKLFPPKGENPKERLENISAPQRQTPNITEMSGEVLNSENPQQKAKENPPEVYLGLPYC</sequence>
<feature type="region of interest" description="Disordered" evidence="1">
    <location>
        <begin position="66"/>
        <end position="127"/>
    </location>
</feature>
<reference evidence="2 3" key="1">
    <citation type="submission" date="2023-01" db="EMBL/GenBank/DDBJ databases">
        <title>Novel diversity within Roseofilum (Cyanobacteria; Desertifilaceae) from marine benthic mats with descriptions of four novel species.</title>
        <authorList>
            <person name="Wang Y."/>
            <person name="Berthold D.E."/>
            <person name="Hu J."/>
            <person name="Lefler F.W."/>
            <person name="Laughinghouse H.D. IV."/>
        </authorList>
    </citation>
    <scope>NUCLEOTIDE SEQUENCE [LARGE SCALE GENOMIC DNA]</scope>
    <source>
        <strain evidence="2 3">BLCC-M91</strain>
    </source>
</reference>
<keyword evidence="3" id="KW-1185">Reference proteome</keyword>
<name>A0ABT7BG35_9CYAN</name>
<evidence type="ECO:0000256" key="1">
    <source>
        <dbReference type="SAM" id="MobiDB-lite"/>
    </source>
</evidence>
<comment type="caution">
    <text evidence="2">The sequence shown here is derived from an EMBL/GenBank/DDBJ whole genome shotgun (WGS) entry which is preliminary data.</text>
</comment>